<dbReference type="Proteomes" id="UP000463983">
    <property type="component" value="Chromosome"/>
</dbReference>
<evidence type="ECO:0000256" key="1">
    <source>
        <dbReference type="SAM" id="Phobius"/>
    </source>
</evidence>
<keyword evidence="1" id="KW-1133">Transmembrane helix</keyword>
<keyword evidence="1" id="KW-0812">Transmembrane</keyword>
<dbReference type="NCBIfam" id="TIGR02532">
    <property type="entry name" value="IV_pilin_GFxxxE"/>
    <property type="match status" value="1"/>
</dbReference>
<dbReference type="InterPro" id="IPR045584">
    <property type="entry name" value="Pilin-like"/>
</dbReference>
<protein>
    <submittedName>
        <fullName evidence="2">Type IV pilus assembly protein PulG/GspJ</fullName>
    </submittedName>
</protein>
<gene>
    <name evidence="2" type="ORF">MICH65_0680</name>
</gene>
<organism evidence="2 3">
    <name type="scientific">Candidatus Chazhemtobacterium aquaticus</name>
    <dbReference type="NCBI Taxonomy" id="2715735"/>
    <lineage>
        <taxon>Bacteria</taxon>
        <taxon>Candidatus Chazhemtobacteraceae</taxon>
        <taxon>Candidatus Chazhemtobacterium</taxon>
    </lineage>
</organism>
<accession>A0A857NE35</accession>
<dbReference type="KEGG" id="caqa:MICH65_0680"/>
<evidence type="ECO:0000313" key="3">
    <source>
        <dbReference type="Proteomes" id="UP000463983"/>
    </source>
</evidence>
<evidence type="ECO:0000313" key="2">
    <source>
        <dbReference type="EMBL" id="QHO63661.1"/>
    </source>
</evidence>
<dbReference type="InterPro" id="IPR012902">
    <property type="entry name" value="N_methyl_site"/>
</dbReference>
<sequence length="162" mass="16896">MIGRRVGIAGFTMVELVVAVGIIALLSGMGMAVFLDFRDKRVGIADMKVVEQTLREAQRKALAGERPVECGSFPLSGYQVVVESDAVVMSAVCLGAVPPETRVEMNDVTLSSTLGTIVFGSVKGGATAATITVCVPEINYHYQVEVGSAGSIEVSDELPGGC</sequence>
<proteinExistence type="predicted"/>
<feature type="transmembrane region" description="Helical" evidence="1">
    <location>
        <begin position="6"/>
        <end position="35"/>
    </location>
</feature>
<keyword evidence="1" id="KW-0472">Membrane</keyword>
<name>A0A857NE35_9BACT</name>
<dbReference type="Gene3D" id="3.30.700.10">
    <property type="entry name" value="Glycoprotein, Type 4 Pilin"/>
    <property type="match status" value="1"/>
</dbReference>
<reference evidence="3" key="1">
    <citation type="journal article" date="2020" name="Microorganisms">
        <title>Complete Genome of a Member of a New Bacterial Lineage in the Microgenomates Group Reveals an Unusual Nucleotide Composition Disparity Between Two Strands of DNA and Limited Metabolic Potential.</title>
        <authorList>
            <person name="Kadnikov V.V."/>
            <person name="Mardanov A.V."/>
            <person name="Beletsky A.V."/>
            <person name="Karnachuk O.V."/>
            <person name="Ravin N.V."/>
        </authorList>
    </citation>
    <scope>NUCLEOTIDE SEQUENCE [LARGE SCALE GENOMIC DNA]</scope>
</reference>
<dbReference type="AlphaFoldDB" id="A0A857NE35"/>
<keyword evidence="3" id="KW-1185">Reference proteome</keyword>
<dbReference type="SUPFAM" id="SSF54523">
    <property type="entry name" value="Pili subunits"/>
    <property type="match status" value="1"/>
</dbReference>
<dbReference type="RefSeq" id="WP_161932031.1">
    <property type="nucleotide sequence ID" value="NZ_CP047901.1"/>
</dbReference>
<dbReference type="EMBL" id="CP047901">
    <property type="protein sequence ID" value="QHO63661.1"/>
    <property type="molecule type" value="Genomic_DNA"/>
</dbReference>